<name>A0A2A7MIW5_9CLOT</name>
<comment type="caution">
    <text evidence="1">The sequence shown here is derived from an EMBL/GenBank/DDBJ whole genome shotgun (WGS) entry which is preliminary data.</text>
</comment>
<evidence type="ECO:0000313" key="1">
    <source>
        <dbReference type="EMBL" id="PEG31520.1"/>
    </source>
</evidence>
<dbReference type="Proteomes" id="UP000220840">
    <property type="component" value="Unassembled WGS sequence"/>
</dbReference>
<sequence length="109" mass="12656">MAYNADILEAITKLSVEFNNKLDNLYFELNSVKQSISVLNSKVTDVILSINNTTSEINNIIKNIDECNKSNLSPKELYMLSSDLKFLVHKMQDTEKYLFDIKYFNEHNK</sequence>
<proteinExistence type="predicted"/>
<dbReference type="STRING" id="137838.GCA_001458595_02947"/>
<accession>A0A2A7MIW5</accession>
<organism evidence="1 2">
    <name type="scientific">Clostridium neonatale</name>
    <dbReference type="NCBI Taxonomy" id="137838"/>
    <lineage>
        <taxon>Bacteria</taxon>
        <taxon>Bacillati</taxon>
        <taxon>Bacillota</taxon>
        <taxon>Clostridia</taxon>
        <taxon>Eubacteriales</taxon>
        <taxon>Clostridiaceae</taxon>
        <taxon>Clostridium</taxon>
    </lineage>
</organism>
<gene>
    <name evidence="1" type="ORF">CQ394_07385</name>
</gene>
<evidence type="ECO:0000313" key="2">
    <source>
        <dbReference type="Proteomes" id="UP000220840"/>
    </source>
</evidence>
<protein>
    <submittedName>
        <fullName evidence="1">Uncharacterized protein</fullName>
    </submittedName>
</protein>
<reference evidence="1 2" key="1">
    <citation type="submission" date="2017-10" db="EMBL/GenBank/DDBJ databases">
        <title>Effective Description of Clostridium neonatale sp. nov. linked to necrotizing enterocolitis in neonates and a clarification of species assignable to the genus Clostridium (Prazmowski 1880) emend. Lawson and Rainey 2016.</title>
        <authorList>
            <person name="Bernard K."/>
            <person name="Burdz T."/>
            <person name="Wiebe D."/>
            <person name="Balcewich B."/>
            <person name="Alfa M."/>
            <person name="Bernier A.-M."/>
        </authorList>
    </citation>
    <scope>NUCLEOTIDE SEQUENCE [LARGE SCALE GENOMIC DNA]</scope>
    <source>
        <strain evidence="1 2">LCDC99A005</strain>
    </source>
</reference>
<keyword evidence="2" id="KW-1185">Reference proteome</keyword>
<dbReference type="RefSeq" id="WP_058295673.1">
    <property type="nucleotide sequence ID" value="NZ_CAMRXB010000065.1"/>
</dbReference>
<dbReference type="AlphaFoldDB" id="A0A2A7MIW5"/>
<dbReference type="EMBL" id="PDCJ01000001">
    <property type="protein sequence ID" value="PEG31520.1"/>
    <property type="molecule type" value="Genomic_DNA"/>
</dbReference>